<dbReference type="InterPro" id="IPR008271">
    <property type="entry name" value="Ser/Thr_kinase_AS"/>
</dbReference>
<comment type="catalytic activity">
    <reaction evidence="7">
        <text>L-threonyl-[protein] + ATP = O-phospho-L-threonyl-[protein] + ADP + H(+)</text>
        <dbReference type="Rhea" id="RHEA:46608"/>
        <dbReference type="Rhea" id="RHEA-COMP:11060"/>
        <dbReference type="Rhea" id="RHEA-COMP:11605"/>
        <dbReference type="ChEBI" id="CHEBI:15378"/>
        <dbReference type="ChEBI" id="CHEBI:30013"/>
        <dbReference type="ChEBI" id="CHEBI:30616"/>
        <dbReference type="ChEBI" id="CHEBI:61977"/>
        <dbReference type="ChEBI" id="CHEBI:456216"/>
        <dbReference type="EC" id="2.7.11.1"/>
    </reaction>
</comment>
<evidence type="ECO:0000256" key="8">
    <source>
        <dbReference type="ARBA" id="ARBA00048679"/>
    </source>
</evidence>
<keyword evidence="6" id="KW-0067">ATP-binding</keyword>
<dbReference type="Pfam" id="PF00069">
    <property type="entry name" value="Pkinase"/>
    <property type="match status" value="1"/>
</dbReference>
<evidence type="ECO:0000256" key="5">
    <source>
        <dbReference type="ARBA" id="ARBA00022777"/>
    </source>
</evidence>
<dbReference type="PROSITE" id="PS00108">
    <property type="entry name" value="PROTEIN_KINASE_ST"/>
    <property type="match status" value="1"/>
</dbReference>
<sequence>MRYQIAVEAAMGLCYLHHDCAPRIVHRDVKSNNILLDLGMHAHVSDFELAKFLQEDGASEWISFIVGTLGYNTSHQSMLRR</sequence>
<dbReference type="InterPro" id="IPR011009">
    <property type="entry name" value="Kinase-like_dom_sf"/>
</dbReference>
<evidence type="ECO:0000256" key="4">
    <source>
        <dbReference type="ARBA" id="ARBA00022741"/>
    </source>
</evidence>
<keyword evidence="2 10" id="KW-0723">Serine/threonine-protein kinase</keyword>
<keyword evidence="3" id="KW-0808">Transferase</keyword>
<dbReference type="PANTHER" id="PTHR48005">
    <property type="entry name" value="LEUCINE RICH REPEAT KINASE 2"/>
    <property type="match status" value="1"/>
</dbReference>
<dbReference type="GO" id="GO:0004674">
    <property type="term" value="F:protein serine/threonine kinase activity"/>
    <property type="evidence" value="ECO:0007669"/>
    <property type="project" value="UniProtKB-KW"/>
</dbReference>
<gene>
    <name evidence="10" type="ORF">PanWU01x14_058900</name>
</gene>
<dbReference type="Gene3D" id="1.10.510.10">
    <property type="entry name" value="Transferase(Phosphotransferase) domain 1"/>
    <property type="match status" value="1"/>
</dbReference>
<protein>
    <recommendedName>
        <fullName evidence="1">non-specific serine/threonine protein kinase</fullName>
        <ecNumber evidence="1">2.7.11.1</ecNumber>
    </recommendedName>
</protein>
<dbReference type="SUPFAM" id="SSF56112">
    <property type="entry name" value="Protein kinase-like (PK-like)"/>
    <property type="match status" value="1"/>
</dbReference>
<reference evidence="11" key="1">
    <citation type="submission" date="2016-06" db="EMBL/GenBank/DDBJ databases">
        <title>Parallel loss of symbiosis genes in relatives of nitrogen-fixing non-legume Parasponia.</title>
        <authorList>
            <person name="Van Velzen R."/>
            <person name="Holmer R."/>
            <person name="Bu F."/>
            <person name="Rutten L."/>
            <person name="Van Zeijl A."/>
            <person name="Liu W."/>
            <person name="Santuari L."/>
            <person name="Cao Q."/>
            <person name="Sharma T."/>
            <person name="Shen D."/>
            <person name="Roswanjaya Y."/>
            <person name="Wardhani T."/>
            <person name="Kalhor M.S."/>
            <person name="Jansen J."/>
            <person name="Van den Hoogen J."/>
            <person name="Gungor B."/>
            <person name="Hartog M."/>
            <person name="Hontelez J."/>
            <person name="Verver J."/>
            <person name="Yang W.-C."/>
            <person name="Schijlen E."/>
            <person name="Repin R."/>
            <person name="Schilthuizen M."/>
            <person name="Schranz E."/>
            <person name="Heidstra R."/>
            <person name="Miyata K."/>
            <person name="Fedorova E."/>
            <person name="Kohlen W."/>
            <person name="Bisseling T."/>
            <person name="Smit S."/>
            <person name="Geurts R."/>
        </authorList>
    </citation>
    <scope>NUCLEOTIDE SEQUENCE [LARGE SCALE GENOMIC DNA]</scope>
    <source>
        <strain evidence="11">cv. WU1-14</strain>
    </source>
</reference>
<evidence type="ECO:0000256" key="3">
    <source>
        <dbReference type="ARBA" id="ARBA00022679"/>
    </source>
</evidence>
<proteinExistence type="predicted"/>
<keyword evidence="11" id="KW-1185">Reference proteome</keyword>
<dbReference type="Proteomes" id="UP000237105">
    <property type="component" value="Unassembled WGS sequence"/>
</dbReference>
<dbReference type="OrthoDB" id="4062651at2759"/>
<keyword evidence="4" id="KW-0547">Nucleotide-binding</keyword>
<keyword evidence="5 10" id="KW-0418">Kinase</keyword>
<evidence type="ECO:0000313" key="10">
    <source>
        <dbReference type="EMBL" id="PON73386.1"/>
    </source>
</evidence>
<evidence type="ECO:0000313" key="11">
    <source>
        <dbReference type="Proteomes" id="UP000237105"/>
    </source>
</evidence>
<dbReference type="InterPro" id="IPR000719">
    <property type="entry name" value="Prot_kinase_dom"/>
</dbReference>
<dbReference type="InterPro" id="IPR051420">
    <property type="entry name" value="Ser_Thr_Kinases_DiverseReg"/>
</dbReference>
<feature type="domain" description="Protein kinase" evidence="9">
    <location>
        <begin position="1"/>
        <end position="81"/>
    </location>
</feature>
<comment type="catalytic activity">
    <reaction evidence="8">
        <text>L-seryl-[protein] + ATP = O-phospho-L-seryl-[protein] + ADP + H(+)</text>
        <dbReference type="Rhea" id="RHEA:17989"/>
        <dbReference type="Rhea" id="RHEA-COMP:9863"/>
        <dbReference type="Rhea" id="RHEA-COMP:11604"/>
        <dbReference type="ChEBI" id="CHEBI:15378"/>
        <dbReference type="ChEBI" id="CHEBI:29999"/>
        <dbReference type="ChEBI" id="CHEBI:30616"/>
        <dbReference type="ChEBI" id="CHEBI:83421"/>
        <dbReference type="ChEBI" id="CHEBI:456216"/>
        <dbReference type="EC" id="2.7.11.1"/>
    </reaction>
</comment>
<evidence type="ECO:0000259" key="9">
    <source>
        <dbReference type="PROSITE" id="PS50011"/>
    </source>
</evidence>
<name>A0A2P5DJC6_PARAD</name>
<dbReference type="EMBL" id="JXTB01000034">
    <property type="protein sequence ID" value="PON73386.1"/>
    <property type="molecule type" value="Genomic_DNA"/>
</dbReference>
<dbReference type="GO" id="GO:0005524">
    <property type="term" value="F:ATP binding"/>
    <property type="evidence" value="ECO:0007669"/>
    <property type="project" value="UniProtKB-KW"/>
</dbReference>
<dbReference type="EC" id="2.7.11.1" evidence="1"/>
<dbReference type="PROSITE" id="PS50011">
    <property type="entry name" value="PROTEIN_KINASE_DOM"/>
    <property type="match status" value="1"/>
</dbReference>
<dbReference type="PANTHER" id="PTHR48005:SF91">
    <property type="entry name" value="PROTEIN KINASE DOMAIN-CONTAINING PROTEIN"/>
    <property type="match status" value="1"/>
</dbReference>
<comment type="caution">
    <text evidence="10">The sequence shown here is derived from an EMBL/GenBank/DDBJ whole genome shotgun (WGS) entry which is preliminary data.</text>
</comment>
<dbReference type="AlphaFoldDB" id="A0A2P5DJC6"/>
<evidence type="ECO:0000256" key="6">
    <source>
        <dbReference type="ARBA" id="ARBA00022840"/>
    </source>
</evidence>
<evidence type="ECO:0000256" key="2">
    <source>
        <dbReference type="ARBA" id="ARBA00022527"/>
    </source>
</evidence>
<evidence type="ECO:0000256" key="7">
    <source>
        <dbReference type="ARBA" id="ARBA00047899"/>
    </source>
</evidence>
<evidence type="ECO:0000256" key="1">
    <source>
        <dbReference type="ARBA" id="ARBA00012513"/>
    </source>
</evidence>
<organism evidence="10 11">
    <name type="scientific">Parasponia andersonii</name>
    <name type="common">Sponia andersonii</name>
    <dbReference type="NCBI Taxonomy" id="3476"/>
    <lineage>
        <taxon>Eukaryota</taxon>
        <taxon>Viridiplantae</taxon>
        <taxon>Streptophyta</taxon>
        <taxon>Embryophyta</taxon>
        <taxon>Tracheophyta</taxon>
        <taxon>Spermatophyta</taxon>
        <taxon>Magnoliopsida</taxon>
        <taxon>eudicotyledons</taxon>
        <taxon>Gunneridae</taxon>
        <taxon>Pentapetalae</taxon>
        <taxon>rosids</taxon>
        <taxon>fabids</taxon>
        <taxon>Rosales</taxon>
        <taxon>Cannabaceae</taxon>
        <taxon>Parasponia</taxon>
    </lineage>
</organism>
<accession>A0A2P5DJC6</accession>